<dbReference type="SMART" id="SM00468">
    <property type="entry name" value="PreSET"/>
    <property type="match status" value="1"/>
</dbReference>
<dbReference type="InterPro" id="IPR051357">
    <property type="entry name" value="H3K9_HMTase_SUVAR3-9"/>
</dbReference>
<comment type="similarity">
    <text evidence="3">Belongs to the DHHC palmitoyltransferase family.</text>
</comment>
<feature type="compositionally biased region" description="Low complexity" evidence="15">
    <location>
        <begin position="86"/>
        <end position="95"/>
    </location>
</feature>
<dbReference type="SMART" id="SM00317">
    <property type="entry name" value="SET"/>
    <property type="match status" value="1"/>
</dbReference>
<dbReference type="Pfam" id="PF02182">
    <property type="entry name" value="SAD_SRA"/>
    <property type="match status" value="1"/>
</dbReference>
<evidence type="ECO:0000256" key="3">
    <source>
        <dbReference type="ARBA" id="ARBA00008574"/>
    </source>
</evidence>
<evidence type="ECO:0000256" key="16">
    <source>
        <dbReference type="SAM" id="Phobius"/>
    </source>
</evidence>
<keyword evidence="6 21" id="KW-0808">Transferase</keyword>
<feature type="region of interest" description="Disordered" evidence="15">
    <location>
        <begin position="74"/>
        <end position="149"/>
    </location>
</feature>
<dbReference type="SUPFAM" id="SSF88697">
    <property type="entry name" value="PUA domain-like"/>
    <property type="match status" value="1"/>
</dbReference>
<evidence type="ECO:0000256" key="9">
    <source>
        <dbReference type="ARBA" id="ARBA00022853"/>
    </source>
</evidence>
<dbReference type="InterPro" id="IPR003616">
    <property type="entry name" value="Post-SET_dom"/>
</dbReference>
<evidence type="ECO:0000256" key="4">
    <source>
        <dbReference type="ARBA" id="ARBA00022454"/>
    </source>
</evidence>
<dbReference type="PROSITE" id="PS50216">
    <property type="entry name" value="DHHC"/>
    <property type="match status" value="1"/>
</dbReference>
<dbReference type="PROSITE" id="PS50280">
    <property type="entry name" value="SET"/>
    <property type="match status" value="1"/>
</dbReference>
<keyword evidence="11 16" id="KW-0472">Membrane</keyword>
<keyword evidence="8 16" id="KW-0812">Transmembrane</keyword>
<evidence type="ECO:0000259" key="19">
    <source>
        <dbReference type="PROSITE" id="PS50868"/>
    </source>
</evidence>
<dbReference type="SUPFAM" id="SSF82199">
    <property type="entry name" value="SET domain"/>
    <property type="match status" value="1"/>
</dbReference>
<dbReference type="Gene3D" id="2.30.280.10">
    <property type="entry name" value="SRA-YDG"/>
    <property type="match status" value="1"/>
</dbReference>
<dbReference type="SMART" id="SM00508">
    <property type="entry name" value="PostSET"/>
    <property type="match status" value="1"/>
</dbReference>
<keyword evidence="22" id="KW-1185">Reference proteome</keyword>
<feature type="domain" description="Pre-SET" evidence="18">
    <location>
        <begin position="454"/>
        <end position="515"/>
    </location>
</feature>
<evidence type="ECO:0000256" key="13">
    <source>
        <dbReference type="ARBA" id="ARBA00023328"/>
    </source>
</evidence>
<dbReference type="SMART" id="SM00466">
    <property type="entry name" value="SRA"/>
    <property type="match status" value="1"/>
</dbReference>
<dbReference type="InterPro" id="IPR046341">
    <property type="entry name" value="SET_dom_sf"/>
</dbReference>
<reference evidence="21" key="1">
    <citation type="submission" date="2020-09" db="EMBL/GenBank/DDBJ databases">
        <title>Genome-Enabled Discovery of Anthraquinone Biosynthesis in Senna tora.</title>
        <authorList>
            <person name="Kang S.-H."/>
            <person name="Pandey R.P."/>
            <person name="Lee C.-M."/>
            <person name="Sim J.-S."/>
            <person name="Jeong J.-T."/>
            <person name="Choi B.-S."/>
            <person name="Jung M."/>
            <person name="Ginzburg D."/>
            <person name="Zhao K."/>
            <person name="Won S.Y."/>
            <person name="Oh T.-J."/>
            <person name="Yu Y."/>
            <person name="Kim N.-H."/>
            <person name="Lee O.R."/>
            <person name="Lee T.-H."/>
            <person name="Bashyal P."/>
            <person name="Kim T.-S."/>
            <person name="Lee W.-H."/>
            <person name="Kawkins C."/>
            <person name="Kim C.-K."/>
            <person name="Kim J.S."/>
            <person name="Ahn B.O."/>
            <person name="Rhee S.Y."/>
            <person name="Sohng J.K."/>
        </authorList>
    </citation>
    <scope>NUCLEOTIDE SEQUENCE</scope>
    <source>
        <tissue evidence="21">Leaf</tissue>
    </source>
</reference>
<sequence length="1079" mass="120307">MEHDWVPDSSIPPPPSSVDKSRVLNAKPLRTLVPVFPPSSNPSSSTNPQGGPPFVCVSPPGVTPFYPFFVSPDSHRLSQQNPPAPISAAVPISSIRTPSSMNGGDMGNQSAFEMHGANAEDGSGGEHRKSQKRKKKEKPGGDSASAESDVDTLVKDVLKSINPTVFDTLKETDGGRDSVSYTLMIYEVLRRKIGQIEEGKEGNVGVTKRSDLRAGTIMMNKGIRTNSKRRIGAVPGVEIGDIFYFRMELCVVGLHAPSMAGIDYMGVKFNQDQEEPLAVSIISSGGYEDNVEDGDVLIYSGQGGVNRSKEASDQKLERGNLALEKSLHRGNEVRVTRGLKDSTNPTGKVYVYDGLYKIQDSWVEKGKSGFNVFKYKLYRLPGQPEGYMIWKSIQQWSDKSTSRGGIILPDLTSGAENLPVCLVNDVDDEKGPPYFSYCPIIKNLKPINSTEPSSGCNCIGGCLPGNSNCSCIQKNGGNLPYSANGVVMDLKSVIYECGPSCQCPPNCRNRVSQGGLKLRLEVFKTKDKGWGLRSWDPIRAGSFICEYAGEVIDNARVEELGGENDDDYIFDSTRIYQQLEIFPSDTEAPKIPYPLYITAKHDGNVARFMNHSCSPNVFWRPTLRANKHESDLHIAFHAVRHIPPMTELTYDYGLVLPLTGSHKKKKCFCGSVKCRGYFFVTAKKAVEMENGDRFLMKLLLSCQKFLCGGRLVFGRDGKSLFLTTSLIGGPALLFCIRMLLSIKHDPHFSFPVLIGAVVIAFLDFIFLFLTSSRDPGIIPRNKRILESDETHDVNTPSMEWLSNRSPSLRIPRMKDVMVNGHTVKVKFCDTCLLYRPPRASHCSICNNCVQKFDHHCPWVGQCIALRNYPFFILFISSSTLLCIYVFAFSWVNLLRQEGKLWSIMAHDAISVILIVYCFIVIWFVGGLTVFHLYLISTNQTTYENFRYRYDKKENPYRKGVLRNFLELSCSKIPPSSINFRAWVTEEDETETESVASDLFMTSKQKFDIEMGTKYGKDGDKRLPSILQDLDYDGIDNLKKKKTGEKDTGFDIFVPANQEQKNLQWSSSVGANGPRDKVEQ</sequence>
<dbReference type="InterPro" id="IPR036987">
    <property type="entry name" value="SRA-YDG_sf"/>
</dbReference>
<evidence type="ECO:0000256" key="8">
    <source>
        <dbReference type="ARBA" id="ARBA00022692"/>
    </source>
</evidence>
<name>A0A834WE13_9FABA</name>
<comment type="caution">
    <text evidence="21">The sequence shown here is derived from an EMBL/GenBank/DDBJ whole genome shotgun (WGS) entry which is preliminary data.</text>
</comment>
<keyword evidence="4" id="KW-0158">Chromosome</keyword>
<dbReference type="FunFam" id="2.30.280.10:FF:000003">
    <property type="entry name" value="Histone-lysine N-methyltransferase, H3 lysine-9 specific SUVH5"/>
    <property type="match status" value="1"/>
</dbReference>
<evidence type="ECO:0000313" key="22">
    <source>
        <dbReference type="Proteomes" id="UP000634136"/>
    </source>
</evidence>
<feature type="region of interest" description="Disordered" evidence="15">
    <location>
        <begin position="1"/>
        <end position="57"/>
    </location>
</feature>
<dbReference type="GO" id="GO:0005737">
    <property type="term" value="C:cytoplasm"/>
    <property type="evidence" value="ECO:0007669"/>
    <property type="project" value="InterPro"/>
</dbReference>
<keyword evidence="5 21" id="KW-0489">Methyltransferase</keyword>
<dbReference type="GO" id="GO:0012505">
    <property type="term" value="C:endomembrane system"/>
    <property type="evidence" value="ECO:0007669"/>
    <property type="project" value="UniProtKB-SubCell"/>
</dbReference>
<evidence type="ECO:0000313" key="21">
    <source>
        <dbReference type="EMBL" id="KAF7819187.1"/>
    </source>
</evidence>
<dbReference type="GO" id="GO:0000775">
    <property type="term" value="C:chromosome, centromeric region"/>
    <property type="evidence" value="ECO:0007669"/>
    <property type="project" value="UniProtKB-SubCell"/>
</dbReference>
<keyword evidence="10 16" id="KW-1133">Transmembrane helix</keyword>
<dbReference type="InterPro" id="IPR015947">
    <property type="entry name" value="PUA-like_sf"/>
</dbReference>
<evidence type="ECO:0000256" key="5">
    <source>
        <dbReference type="ARBA" id="ARBA00022603"/>
    </source>
</evidence>
<keyword evidence="12 14" id="KW-0539">Nucleus</keyword>
<dbReference type="GO" id="GO:0032259">
    <property type="term" value="P:methylation"/>
    <property type="evidence" value="ECO:0007669"/>
    <property type="project" value="UniProtKB-KW"/>
</dbReference>
<feature type="compositionally biased region" description="Low complexity" evidence="15">
    <location>
        <begin position="41"/>
        <end position="53"/>
    </location>
</feature>
<accession>A0A834WE13</accession>
<dbReference type="PANTHER" id="PTHR45660">
    <property type="entry name" value="HISTONE-LYSINE N-METHYLTRANSFERASE SETMAR"/>
    <property type="match status" value="1"/>
</dbReference>
<dbReference type="GO" id="GO:0003690">
    <property type="term" value="F:double-stranded DNA binding"/>
    <property type="evidence" value="ECO:0007669"/>
    <property type="project" value="TreeGrafter"/>
</dbReference>
<dbReference type="GO" id="GO:0016409">
    <property type="term" value="F:palmitoyltransferase activity"/>
    <property type="evidence" value="ECO:0007669"/>
    <property type="project" value="InterPro"/>
</dbReference>
<feature type="compositionally biased region" description="Polar residues" evidence="15">
    <location>
        <begin position="1060"/>
        <end position="1069"/>
    </location>
</feature>
<dbReference type="GO" id="GO:0005524">
    <property type="term" value="F:ATP binding"/>
    <property type="evidence" value="ECO:0007669"/>
    <property type="project" value="InterPro"/>
</dbReference>
<dbReference type="PROSITE" id="PS51575">
    <property type="entry name" value="SAM_MT43_SUVAR39_2"/>
    <property type="match status" value="1"/>
</dbReference>
<keyword evidence="13" id="KW-0137">Centromere</keyword>
<evidence type="ECO:0000256" key="14">
    <source>
        <dbReference type="PROSITE-ProRule" id="PRU00358"/>
    </source>
</evidence>
<feature type="region of interest" description="Disordered" evidence="15">
    <location>
        <begin position="1060"/>
        <end position="1079"/>
    </location>
</feature>
<dbReference type="GO" id="GO:0004820">
    <property type="term" value="F:glycine-tRNA ligase activity"/>
    <property type="evidence" value="ECO:0007669"/>
    <property type="project" value="InterPro"/>
</dbReference>
<keyword evidence="7" id="KW-0949">S-adenosyl-L-methionine</keyword>
<dbReference type="Pfam" id="PF01529">
    <property type="entry name" value="DHHC"/>
    <property type="match status" value="1"/>
</dbReference>
<gene>
    <name evidence="21" type="ORF">G2W53_024642</name>
</gene>
<dbReference type="GO" id="GO:0008270">
    <property type="term" value="F:zinc ion binding"/>
    <property type="evidence" value="ECO:0007669"/>
    <property type="project" value="InterPro"/>
</dbReference>
<feature type="transmembrane region" description="Helical" evidence="16">
    <location>
        <begin position="748"/>
        <end position="770"/>
    </location>
</feature>
<dbReference type="InterPro" id="IPR025794">
    <property type="entry name" value="H3-K9-MeTrfase_plant"/>
</dbReference>
<dbReference type="Proteomes" id="UP000634136">
    <property type="component" value="Unassembled WGS sequence"/>
</dbReference>
<feature type="compositionally biased region" description="Polar residues" evidence="15">
    <location>
        <begin position="96"/>
        <end position="111"/>
    </location>
</feature>
<dbReference type="InterPro" id="IPR006194">
    <property type="entry name" value="Gly-tRNA-synth_heterodimer"/>
</dbReference>
<protein>
    <submittedName>
        <fullName evidence="21">Histone-lysine N-methyltransferase, H3 lysine-9 specific SUVH1-like</fullName>
    </submittedName>
</protein>
<dbReference type="PROSITE" id="PS50868">
    <property type="entry name" value="POST_SET"/>
    <property type="match status" value="1"/>
</dbReference>
<feature type="domain" description="Post-SET" evidence="19">
    <location>
        <begin position="663"/>
        <end position="679"/>
    </location>
</feature>
<feature type="transmembrane region" description="Helical" evidence="16">
    <location>
        <begin position="870"/>
        <end position="891"/>
    </location>
</feature>
<feature type="domain" description="YDG" evidence="20">
    <location>
        <begin position="232"/>
        <end position="379"/>
    </location>
</feature>
<feature type="transmembrane region" description="Helical" evidence="16">
    <location>
        <begin position="720"/>
        <end position="742"/>
    </location>
</feature>
<proteinExistence type="inferred from homology"/>
<dbReference type="PANTHER" id="PTHR45660:SF13">
    <property type="entry name" value="HISTONE-LYSINE N-METHYLTRANSFERASE SETMAR"/>
    <property type="match status" value="1"/>
</dbReference>
<dbReference type="Gene3D" id="2.170.270.10">
    <property type="entry name" value="SET domain"/>
    <property type="match status" value="1"/>
</dbReference>
<evidence type="ECO:0000256" key="2">
    <source>
        <dbReference type="ARBA" id="ARBA00004584"/>
    </source>
</evidence>
<organism evidence="21 22">
    <name type="scientific">Senna tora</name>
    <dbReference type="NCBI Taxonomy" id="362788"/>
    <lineage>
        <taxon>Eukaryota</taxon>
        <taxon>Viridiplantae</taxon>
        <taxon>Streptophyta</taxon>
        <taxon>Embryophyta</taxon>
        <taxon>Tracheophyta</taxon>
        <taxon>Spermatophyta</taxon>
        <taxon>Magnoliopsida</taxon>
        <taxon>eudicotyledons</taxon>
        <taxon>Gunneridae</taxon>
        <taxon>Pentapetalae</taxon>
        <taxon>rosids</taxon>
        <taxon>fabids</taxon>
        <taxon>Fabales</taxon>
        <taxon>Fabaceae</taxon>
        <taxon>Caesalpinioideae</taxon>
        <taxon>Cassia clade</taxon>
        <taxon>Senna</taxon>
    </lineage>
</organism>
<dbReference type="GO" id="GO:0006426">
    <property type="term" value="P:glycyl-tRNA aminoacylation"/>
    <property type="evidence" value="ECO:0007669"/>
    <property type="project" value="InterPro"/>
</dbReference>
<evidence type="ECO:0000256" key="15">
    <source>
        <dbReference type="SAM" id="MobiDB-lite"/>
    </source>
</evidence>
<evidence type="ECO:0000259" key="17">
    <source>
        <dbReference type="PROSITE" id="PS50280"/>
    </source>
</evidence>
<evidence type="ECO:0000256" key="10">
    <source>
        <dbReference type="ARBA" id="ARBA00022989"/>
    </source>
</evidence>
<comment type="subcellular location">
    <subcellularLocation>
        <location evidence="2">Chromosome</location>
        <location evidence="2">Centromere</location>
    </subcellularLocation>
    <subcellularLocation>
        <location evidence="1">Endomembrane system</location>
        <topology evidence="1">Multi-pass membrane protein</topology>
    </subcellularLocation>
    <subcellularLocation>
        <location evidence="14">Nucleus</location>
    </subcellularLocation>
</comment>
<feature type="domain" description="SET" evidence="17">
    <location>
        <begin position="518"/>
        <end position="653"/>
    </location>
</feature>
<dbReference type="InterPro" id="IPR001594">
    <property type="entry name" value="Palmitoyltrfase_DHHC"/>
</dbReference>
<evidence type="ECO:0000256" key="12">
    <source>
        <dbReference type="ARBA" id="ARBA00023242"/>
    </source>
</evidence>
<dbReference type="InterPro" id="IPR007728">
    <property type="entry name" value="Pre-SET_dom"/>
</dbReference>
<dbReference type="EMBL" id="JAAIUW010000008">
    <property type="protein sequence ID" value="KAF7819187.1"/>
    <property type="molecule type" value="Genomic_DNA"/>
</dbReference>
<evidence type="ECO:0000256" key="11">
    <source>
        <dbReference type="ARBA" id="ARBA00023136"/>
    </source>
</evidence>
<dbReference type="GO" id="GO:0005634">
    <property type="term" value="C:nucleus"/>
    <property type="evidence" value="ECO:0007669"/>
    <property type="project" value="UniProtKB-SubCell"/>
</dbReference>
<dbReference type="InterPro" id="IPR003105">
    <property type="entry name" value="SRA_YDG"/>
</dbReference>
<dbReference type="PROSITE" id="PS51015">
    <property type="entry name" value="YDG"/>
    <property type="match status" value="1"/>
</dbReference>
<feature type="transmembrane region" description="Helical" evidence="16">
    <location>
        <begin position="911"/>
        <end position="935"/>
    </location>
</feature>
<evidence type="ECO:0000256" key="6">
    <source>
        <dbReference type="ARBA" id="ARBA00022679"/>
    </source>
</evidence>
<dbReference type="AlphaFoldDB" id="A0A834WE13"/>
<evidence type="ECO:0000256" key="1">
    <source>
        <dbReference type="ARBA" id="ARBA00004127"/>
    </source>
</evidence>
<dbReference type="GO" id="GO:0042054">
    <property type="term" value="F:histone methyltransferase activity"/>
    <property type="evidence" value="ECO:0007669"/>
    <property type="project" value="InterPro"/>
</dbReference>
<evidence type="ECO:0000259" key="18">
    <source>
        <dbReference type="PROSITE" id="PS50867"/>
    </source>
</evidence>
<evidence type="ECO:0000259" key="20">
    <source>
        <dbReference type="PROSITE" id="PS51015"/>
    </source>
</evidence>
<keyword evidence="9" id="KW-0156">Chromatin regulator</keyword>
<evidence type="ECO:0000256" key="7">
    <source>
        <dbReference type="ARBA" id="ARBA00022691"/>
    </source>
</evidence>
<dbReference type="OrthoDB" id="5792673at2759"/>
<dbReference type="PROSITE" id="PS50861">
    <property type="entry name" value="AA_TRNA_LIGASE_II_GLYAB"/>
    <property type="match status" value="1"/>
</dbReference>
<dbReference type="Pfam" id="PF05033">
    <property type="entry name" value="Pre-SET"/>
    <property type="match status" value="1"/>
</dbReference>
<dbReference type="Pfam" id="PF00856">
    <property type="entry name" value="SET"/>
    <property type="match status" value="1"/>
</dbReference>
<dbReference type="InterPro" id="IPR001214">
    <property type="entry name" value="SET_dom"/>
</dbReference>
<dbReference type="PROSITE" id="PS50867">
    <property type="entry name" value="PRE_SET"/>
    <property type="match status" value="1"/>
</dbReference>